<dbReference type="NCBIfam" id="TIGR00152">
    <property type="entry name" value="dephospho-CoA kinase"/>
    <property type="match status" value="1"/>
</dbReference>
<evidence type="ECO:0000256" key="9">
    <source>
        <dbReference type="NCBIfam" id="TIGR00152"/>
    </source>
</evidence>
<dbReference type="PANTHER" id="PTHR10695">
    <property type="entry name" value="DEPHOSPHO-COA KINASE-RELATED"/>
    <property type="match status" value="1"/>
</dbReference>
<comment type="subcellular location">
    <subcellularLocation>
        <location evidence="8">Cytoplasm</location>
    </subcellularLocation>
</comment>
<dbReference type="EMBL" id="QZKI01000003">
    <property type="protein sequence ID" value="RJP75451.1"/>
    <property type="molecule type" value="Genomic_DNA"/>
</dbReference>
<dbReference type="GO" id="GO:0015937">
    <property type="term" value="P:coenzyme A biosynthetic process"/>
    <property type="evidence" value="ECO:0007669"/>
    <property type="project" value="UniProtKB-UniRule"/>
</dbReference>
<comment type="pathway">
    <text evidence="8">Cofactor biosynthesis; coenzyme A biosynthesis; CoA from (R)-pantothenate: step 5/5.</text>
</comment>
<dbReference type="PROSITE" id="PS51219">
    <property type="entry name" value="DPCK"/>
    <property type="match status" value="1"/>
</dbReference>
<evidence type="ECO:0000256" key="3">
    <source>
        <dbReference type="ARBA" id="ARBA00022679"/>
    </source>
</evidence>
<evidence type="ECO:0000256" key="7">
    <source>
        <dbReference type="ARBA" id="ARBA00022993"/>
    </source>
</evidence>
<evidence type="ECO:0000256" key="1">
    <source>
        <dbReference type="ARBA" id="ARBA00009018"/>
    </source>
</evidence>
<dbReference type="UniPathway" id="UPA00241">
    <property type="reaction ID" value="UER00356"/>
</dbReference>
<evidence type="ECO:0000256" key="8">
    <source>
        <dbReference type="HAMAP-Rule" id="MF_00376"/>
    </source>
</evidence>
<dbReference type="GO" id="GO:0005737">
    <property type="term" value="C:cytoplasm"/>
    <property type="evidence" value="ECO:0007669"/>
    <property type="project" value="UniProtKB-SubCell"/>
</dbReference>
<dbReference type="GO" id="GO:0004140">
    <property type="term" value="F:dephospho-CoA kinase activity"/>
    <property type="evidence" value="ECO:0007669"/>
    <property type="project" value="UniProtKB-UniRule"/>
</dbReference>
<dbReference type="InterPro" id="IPR001977">
    <property type="entry name" value="Depp_CoAkinase"/>
</dbReference>
<keyword evidence="2 8" id="KW-0963">Cytoplasm</keyword>
<keyword evidence="4 8" id="KW-0547">Nucleotide-binding</keyword>
<comment type="function">
    <text evidence="8">Catalyzes the phosphorylation of the 3'-hydroxyl group of dephosphocoenzyme A to form coenzyme A.</text>
</comment>
<dbReference type="CDD" id="cd02022">
    <property type="entry name" value="DPCK"/>
    <property type="match status" value="1"/>
</dbReference>
<dbReference type="FunFam" id="3.40.50.300:FF:000991">
    <property type="entry name" value="Dephospho-CoA kinase"/>
    <property type="match status" value="1"/>
</dbReference>
<evidence type="ECO:0000256" key="5">
    <source>
        <dbReference type="ARBA" id="ARBA00022777"/>
    </source>
</evidence>
<dbReference type="Pfam" id="PF01121">
    <property type="entry name" value="CoaE"/>
    <property type="match status" value="1"/>
</dbReference>
<comment type="similarity">
    <text evidence="1 8">Belongs to the CoaE family.</text>
</comment>
<dbReference type="AlphaFoldDB" id="A0A419F9N3"/>
<keyword evidence="7 8" id="KW-0173">Coenzyme A biosynthesis</keyword>
<proteinExistence type="inferred from homology"/>
<dbReference type="EC" id="2.7.1.24" evidence="8 9"/>
<evidence type="ECO:0000313" key="11">
    <source>
        <dbReference type="Proteomes" id="UP000285961"/>
    </source>
</evidence>
<evidence type="ECO:0000256" key="4">
    <source>
        <dbReference type="ARBA" id="ARBA00022741"/>
    </source>
</evidence>
<dbReference type="SUPFAM" id="SSF52540">
    <property type="entry name" value="P-loop containing nucleoside triphosphate hydrolases"/>
    <property type="match status" value="1"/>
</dbReference>
<feature type="binding site" evidence="8">
    <location>
        <begin position="10"/>
        <end position="15"/>
    </location>
    <ligand>
        <name>ATP</name>
        <dbReference type="ChEBI" id="CHEBI:30616"/>
    </ligand>
</feature>
<dbReference type="Proteomes" id="UP000285961">
    <property type="component" value="Unassembled WGS sequence"/>
</dbReference>
<gene>
    <name evidence="8" type="primary">coaE</name>
    <name evidence="10" type="ORF">C4532_00330</name>
</gene>
<dbReference type="GO" id="GO:0005524">
    <property type="term" value="F:ATP binding"/>
    <property type="evidence" value="ECO:0007669"/>
    <property type="project" value="UniProtKB-UniRule"/>
</dbReference>
<comment type="caution">
    <text evidence="10">The sequence shown here is derived from an EMBL/GenBank/DDBJ whole genome shotgun (WGS) entry which is preliminary data.</text>
</comment>
<comment type="catalytic activity">
    <reaction evidence="8">
        <text>3'-dephospho-CoA + ATP = ADP + CoA + H(+)</text>
        <dbReference type="Rhea" id="RHEA:18245"/>
        <dbReference type="ChEBI" id="CHEBI:15378"/>
        <dbReference type="ChEBI" id="CHEBI:30616"/>
        <dbReference type="ChEBI" id="CHEBI:57287"/>
        <dbReference type="ChEBI" id="CHEBI:57328"/>
        <dbReference type="ChEBI" id="CHEBI:456216"/>
        <dbReference type="EC" id="2.7.1.24"/>
    </reaction>
</comment>
<protein>
    <recommendedName>
        <fullName evidence="8 9">Dephospho-CoA kinase</fullName>
        <ecNumber evidence="8 9">2.7.1.24</ecNumber>
    </recommendedName>
    <alternativeName>
        <fullName evidence="8">Dephosphocoenzyme A kinase</fullName>
    </alternativeName>
</protein>
<keyword evidence="3 8" id="KW-0808">Transferase</keyword>
<dbReference type="HAMAP" id="MF_00376">
    <property type="entry name" value="Dephospho_CoA_kinase"/>
    <property type="match status" value="1"/>
</dbReference>
<dbReference type="InterPro" id="IPR027417">
    <property type="entry name" value="P-loop_NTPase"/>
</dbReference>
<keyword evidence="6 8" id="KW-0067">ATP-binding</keyword>
<dbReference type="Gene3D" id="3.40.50.300">
    <property type="entry name" value="P-loop containing nucleotide triphosphate hydrolases"/>
    <property type="match status" value="1"/>
</dbReference>
<sequence>MIIGLTGGIASGKSAVAAMFEKRGAHVINFDVLARVVVEPDMPAWKDIVAHFGTDILNEDRTLNRAKLGDIVFSDVQQRKALESFIYPQLFVEYNRRIEEIRSKDPNAIVFADVPLLFEIRLQSMFDKIVVVYATSEQQMKRLIERDGLDHESALKRLNAQMPLEQKMQQADYVIHNTGSLQETEADVNETWNTLSRLKQ</sequence>
<evidence type="ECO:0000313" key="10">
    <source>
        <dbReference type="EMBL" id="RJP75451.1"/>
    </source>
</evidence>
<name>A0A419F9N3_9BACT</name>
<dbReference type="PANTHER" id="PTHR10695:SF46">
    <property type="entry name" value="BIFUNCTIONAL COENZYME A SYNTHASE-RELATED"/>
    <property type="match status" value="1"/>
</dbReference>
<evidence type="ECO:0000256" key="2">
    <source>
        <dbReference type="ARBA" id="ARBA00022490"/>
    </source>
</evidence>
<keyword evidence="5 8" id="KW-0418">Kinase</keyword>
<evidence type="ECO:0000256" key="6">
    <source>
        <dbReference type="ARBA" id="ARBA00022840"/>
    </source>
</evidence>
<accession>A0A419F9N3</accession>
<organism evidence="10 11">
    <name type="scientific">Candidatus Abyssobacteria bacterium SURF_17</name>
    <dbReference type="NCBI Taxonomy" id="2093361"/>
    <lineage>
        <taxon>Bacteria</taxon>
        <taxon>Pseudomonadati</taxon>
        <taxon>Candidatus Hydrogenedentota</taxon>
        <taxon>Candidatus Abyssobacteria</taxon>
    </lineage>
</organism>
<reference evidence="10 11" key="1">
    <citation type="journal article" date="2017" name="ISME J.">
        <title>Energy and carbon metabolisms in a deep terrestrial subsurface fluid microbial community.</title>
        <authorList>
            <person name="Momper L."/>
            <person name="Jungbluth S.P."/>
            <person name="Lee M.D."/>
            <person name="Amend J.P."/>
        </authorList>
    </citation>
    <scope>NUCLEOTIDE SEQUENCE [LARGE SCALE GENOMIC DNA]</scope>
    <source>
        <strain evidence="10">SURF_17</strain>
    </source>
</reference>